<evidence type="ECO:0000256" key="2">
    <source>
        <dbReference type="ARBA" id="ARBA00023002"/>
    </source>
</evidence>
<feature type="transmembrane region" description="Helical" evidence="4">
    <location>
        <begin position="58"/>
        <end position="76"/>
    </location>
</feature>
<proteinExistence type="inferred from homology"/>
<dbReference type="GO" id="GO:0043386">
    <property type="term" value="P:mycotoxin biosynthetic process"/>
    <property type="evidence" value="ECO:0007669"/>
    <property type="project" value="InterPro"/>
</dbReference>
<dbReference type="InterPro" id="IPR021765">
    <property type="entry name" value="UstYa-like"/>
</dbReference>
<keyword evidence="4" id="KW-0472">Membrane</keyword>
<evidence type="ECO:0000256" key="3">
    <source>
        <dbReference type="ARBA" id="ARBA00035112"/>
    </source>
</evidence>
<dbReference type="PANTHER" id="PTHR33365:SF11">
    <property type="entry name" value="TAT PATHWAY SIGNAL SEQUENCE"/>
    <property type="match status" value="1"/>
</dbReference>
<keyword evidence="4" id="KW-0812">Transmembrane</keyword>
<evidence type="ECO:0000256" key="1">
    <source>
        <dbReference type="ARBA" id="ARBA00004685"/>
    </source>
</evidence>
<comment type="pathway">
    <text evidence="1">Mycotoxin biosynthesis.</text>
</comment>
<protein>
    <submittedName>
        <fullName evidence="5">Uncharacterized protein</fullName>
    </submittedName>
</protein>
<name>A0A6G1J989_9PLEO</name>
<gene>
    <name evidence="5" type="ORF">K458DRAFT_440973</name>
</gene>
<comment type="similarity">
    <text evidence="3">Belongs to the ustYa family.</text>
</comment>
<keyword evidence="4" id="KW-1133">Transmembrane helix</keyword>
<reference evidence="5" key="1">
    <citation type="journal article" date="2020" name="Stud. Mycol.">
        <title>101 Dothideomycetes genomes: a test case for predicting lifestyles and emergence of pathogens.</title>
        <authorList>
            <person name="Haridas S."/>
            <person name="Albert R."/>
            <person name="Binder M."/>
            <person name="Bloem J."/>
            <person name="Labutti K."/>
            <person name="Salamov A."/>
            <person name="Andreopoulos B."/>
            <person name="Baker S."/>
            <person name="Barry K."/>
            <person name="Bills G."/>
            <person name="Bluhm B."/>
            <person name="Cannon C."/>
            <person name="Castanera R."/>
            <person name="Culley D."/>
            <person name="Daum C."/>
            <person name="Ezra D."/>
            <person name="Gonzalez J."/>
            <person name="Henrissat B."/>
            <person name="Kuo A."/>
            <person name="Liang C."/>
            <person name="Lipzen A."/>
            <person name="Lutzoni F."/>
            <person name="Magnuson J."/>
            <person name="Mondo S."/>
            <person name="Nolan M."/>
            <person name="Ohm R."/>
            <person name="Pangilinan J."/>
            <person name="Park H.-J."/>
            <person name="Ramirez L."/>
            <person name="Alfaro M."/>
            <person name="Sun H."/>
            <person name="Tritt A."/>
            <person name="Yoshinaga Y."/>
            <person name="Zwiers L.-H."/>
            <person name="Turgeon B."/>
            <person name="Goodwin S."/>
            <person name="Spatafora J."/>
            <person name="Crous P."/>
            <person name="Grigoriev I."/>
        </authorList>
    </citation>
    <scope>NUCLEOTIDE SEQUENCE</scope>
    <source>
        <strain evidence="5">CBS 122367</strain>
    </source>
</reference>
<dbReference type="AlphaFoldDB" id="A0A6G1J989"/>
<keyword evidence="6" id="KW-1185">Reference proteome</keyword>
<dbReference type="Proteomes" id="UP000799291">
    <property type="component" value="Unassembled WGS sequence"/>
</dbReference>
<keyword evidence="2" id="KW-0560">Oxidoreductase</keyword>
<evidence type="ECO:0000313" key="6">
    <source>
        <dbReference type="Proteomes" id="UP000799291"/>
    </source>
</evidence>
<dbReference type="EMBL" id="MU005575">
    <property type="protein sequence ID" value="KAF2687092.1"/>
    <property type="molecule type" value="Genomic_DNA"/>
</dbReference>
<evidence type="ECO:0000313" key="5">
    <source>
        <dbReference type="EMBL" id="KAF2687092.1"/>
    </source>
</evidence>
<accession>A0A6G1J989</accession>
<evidence type="ECO:0000256" key="4">
    <source>
        <dbReference type="SAM" id="Phobius"/>
    </source>
</evidence>
<organism evidence="5 6">
    <name type="scientific">Lentithecium fluviatile CBS 122367</name>
    <dbReference type="NCBI Taxonomy" id="1168545"/>
    <lineage>
        <taxon>Eukaryota</taxon>
        <taxon>Fungi</taxon>
        <taxon>Dikarya</taxon>
        <taxon>Ascomycota</taxon>
        <taxon>Pezizomycotina</taxon>
        <taxon>Dothideomycetes</taxon>
        <taxon>Pleosporomycetidae</taxon>
        <taxon>Pleosporales</taxon>
        <taxon>Massarineae</taxon>
        <taxon>Lentitheciaceae</taxon>
        <taxon>Lentithecium</taxon>
    </lineage>
</organism>
<dbReference type="PANTHER" id="PTHR33365">
    <property type="entry name" value="YALI0B05434P"/>
    <property type="match status" value="1"/>
</dbReference>
<dbReference type="GO" id="GO:0016491">
    <property type="term" value="F:oxidoreductase activity"/>
    <property type="evidence" value="ECO:0007669"/>
    <property type="project" value="UniProtKB-KW"/>
</dbReference>
<dbReference type="OrthoDB" id="3687641at2759"/>
<dbReference type="Pfam" id="PF11807">
    <property type="entry name" value="UstYa"/>
    <property type="match status" value="1"/>
</dbReference>
<sequence length="276" mass="31680">MTSHHTNAKMKNDHRYDALRNVENQYESSTEVEESDAERAVKPRRQKRRKTFWKMVKGYSWMINTALLLVICGILAEKRWHSHKSHKYEFTGDISGFAPTFSQQIVSFTPDPVFAPENASDFWSKETQQAWLDIVPEGLGYLRIKDPSSYNNLPTPIHDYPNLTVFTTSMTHQLHCIYSILEAYNKLRVSANPSVVKMPWHINHCFEYIRQAVMCAGDVALEGAATTFPGDPVTGEDLGGSDGWDARHVCKDYSQVYAYLERETINHVKWIASDEK</sequence>